<protein>
    <submittedName>
        <fullName evidence="1">Uncharacterized protein</fullName>
    </submittedName>
</protein>
<dbReference type="Gene3D" id="2.30.110.10">
    <property type="entry name" value="Electron Transport, Fmn-binding Protein, Chain A"/>
    <property type="match status" value="1"/>
</dbReference>
<reference evidence="2" key="1">
    <citation type="submission" date="2020-10" db="EMBL/GenBank/DDBJ databases">
        <title>Complete genome sequence of Bacillus velezensis NST6.</title>
        <authorList>
            <person name="Choi J."/>
        </authorList>
    </citation>
    <scope>NUCLEOTIDE SEQUENCE [LARGE SCALE GENOMIC DNA]</scope>
    <source>
        <strain evidence="2">NST6</strain>
    </source>
</reference>
<sequence length="153" mass="17302">MLTEHLPEALYTLLDGTELEKKQHDAFVLQSVTKQGRPHAAMISAGEILAVSSTNLRIALWKNTTTVKSLLHSGQALFIAWHGGAAYYVTLECKALPPLKEAKHERERFSCRVITVKEDRAKYADLTSGPAIQLHEPEDVLKRWRETLEELKR</sequence>
<gene>
    <name evidence="1" type="ORF">BACVE_001315</name>
</gene>
<organism evidence="1 2">
    <name type="scientific">Bacillus velezensis</name>
    <dbReference type="NCBI Taxonomy" id="492670"/>
    <lineage>
        <taxon>Bacteria</taxon>
        <taxon>Bacillati</taxon>
        <taxon>Bacillota</taxon>
        <taxon>Bacilli</taxon>
        <taxon>Bacillales</taxon>
        <taxon>Bacillaceae</taxon>
        <taxon>Bacillus</taxon>
        <taxon>Bacillus amyloliquefaciens group</taxon>
    </lineage>
</organism>
<evidence type="ECO:0000313" key="1">
    <source>
        <dbReference type="EMBL" id="QOY26352.1"/>
    </source>
</evidence>
<dbReference type="RefSeq" id="WP_017419389.1">
    <property type="nucleotide sequence ID" value="NZ_BDDG01000011.1"/>
</dbReference>
<dbReference type="AlphaFoldDB" id="A0A411A2H4"/>
<name>A0A411A2H4_BACVE</name>
<dbReference type="Proteomes" id="UP000587477">
    <property type="component" value="Chromosome"/>
</dbReference>
<dbReference type="InterPro" id="IPR012349">
    <property type="entry name" value="Split_barrel_FMN-bd"/>
</dbReference>
<accession>A0A411A2H4</accession>
<proteinExistence type="predicted"/>
<dbReference type="EMBL" id="CP063687">
    <property type="protein sequence ID" value="QOY26352.1"/>
    <property type="molecule type" value="Genomic_DNA"/>
</dbReference>
<evidence type="ECO:0000313" key="2">
    <source>
        <dbReference type="Proteomes" id="UP000587477"/>
    </source>
</evidence>